<dbReference type="InterPro" id="IPR006076">
    <property type="entry name" value="FAD-dep_OxRdtase"/>
</dbReference>
<dbReference type="PANTHER" id="PTHR13847">
    <property type="entry name" value="SARCOSINE DEHYDROGENASE-RELATED"/>
    <property type="match status" value="1"/>
</dbReference>
<reference evidence="3 4" key="1">
    <citation type="submission" date="2024-09" db="EMBL/GenBank/DDBJ databases">
        <authorList>
            <person name="Sun Q."/>
            <person name="Mori K."/>
        </authorList>
    </citation>
    <scope>NUCLEOTIDE SEQUENCE [LARGE SCALE GENOMIC DNA]</scope>
    <source>
        <strain evidence="3 4">NCAIM B.02621</strain>
    </source>
</reference>
<sequence length="331" mass="34164">MLKRFDVLVIGGGVLGLATAADLARSGRAVGVVDPGEGNASSVAAGMIAPAMESLLDPLLRPHVELLKEAAALWPAFAARHGLALLQEGAGWVGPDAAEKARELAGLGFSVEVDGDRLTTPDDLRIEAATALRILAEPVNIVRHRADAVAREGGLWRSSLNSGATVEAATLVIATGAAEALQGLSPDVRRVIAGVQPIRGQIVRTAGRPERVLRSADVYWAPAGDAGRLGATMEHGRRDTAPDPEIAARFEAAAAAAFGAAGEVIGIDVGVRGATADGLPLAGSAGDGLYLALAPRRNGWLLAPLVARTLVEQIEGRPSKWARALDPFRTV</sequence>
<dbReference type="EC" id="1.-.-.-" evidence="3"/>
<evidence type="ECO:0000256" key="1">
    <source>
        <dbReference type="ARBA" id="ARBA00023002"/>
    </source>
</evidence>
<dbReference type="Proteomes" id="UP001589906">
    <property type="component" value="Unassembled WGS sequence"/>
</dbReference>
<evidence type="ECO:0000313" key="4">
    <source>
        <dbReference type="Proteomes" id="UP001589906"/>
    </source>
</evidence>
<dbReference type="SUPFAM" id="SSF54373">
    <property type="entry name" value="FAD-linked reductases, C-terminal domain"/>
    <property type="match status" value="1"/>
</dbReference>
<accession>A0ABV6QZ74</accession>
<dbReference type="Pfam" id="PF01266">
    <property type="entry name" value="DAO"/>
    <property type="match status" value="1"/>
</dbReference>
<dbReference type="InterPro" id="IPR036188">
    <property type="entry name" value="FAD/NAD-bd_sf"/>
</dbReference>
<dbReference type="RefSeq" id="WP_376833854.1">
    <property type="nucleotide sequence ID" value="NZ_JBHLSW010000003.1"/>
</dbReference>
<dbReference type="SUPFAM" id="SSF51971">
    <property type="entry name" value="Nucleotide-binding domain"/>
    <property type="match status" value="1"/>
</dbReference>
<proteinExistence type="predicted"/>
<evidence type="ECO:0000259" key="2">
    <source>
        <dbReference type="Pfam" id="PF01266"/>
    </source>
</evidence>
<keyword evidence="1 3" id="KW-0560">Oxidoreductase</keyword>
<dbReference type="EMBL" id="JBHLSW010000003">
    <property type="protein sequence ID" value="MFC0632683.1"/>
    <property type="molecule type" value="Genomic_DNA"/>
</dbReference>
<protein>
    <submittedName>
        <fullName evidence="3">NAD(P)/FAD-dependent oxidoreductase</fullName>
        <ecNumber evidence="3">1.-.-.-</ecNumber>
    </submittedName>
</protein>
<dbReference type="GO" id="GO:0016491">
    <property type="term" value="F:oxidoreductase activity"/>
    <property type="evidence" value="ECO:0007669"/>
    <property type="project" value="UniProtKB-KW"/>
</dbReference>
<dbReference type="Gene3D" id="3.50.50.60">
    <property type="entry name" value="FAD/NAD(P)-binding domain"/>
    <property type="match status" value="2"/>
</dbReference>
<comment type="caution">
    <text evidence="3">The sequence shown here is derived from an EMBL/GenBank/DDBJ whole genome shotgun (WGS) entry which is preliminary data.</text>
</comment>
<dbReference type="PANTHER" id="PTHR13847:SF289">
    <property type="entry name" value="GLYCINE OXIDASE"/>
    <property type="match status" value="1"/>
</dbReference>
<keyword evidence="4" id="KW-1185">Reference proteome</keyword>
<evidence type="ECO:0000313" key="3">
    <source>
        <dbReference type="EMBL" id="MFC0632683.1"/>
    </source>
</evidence>
<organism evidence="3 4">
    <name type="scientific">Brevundimonas balnearis</name>
    <dbReference type="NCBI Taxonomy" id="1572858"/>
    <lineage>
        <taxon>Bacteria</taxon>
        <taxon>Pseudomonadati</taxon>
        <taxon>Pseudomonadota</taxon>
        <taxon>Alphaproteobacteria</taxon>
        <taxon>Caulobacterales</taxon>
        <taxon>Caulobacteraceae</taxon>
        <taxon>Brevundimonas</taxon>
    </lineage>
</organism>
<feature type="domain" description="FAD dependent oxidoreductase" evidence="2">
    <location>
        <begin position="6"/>
        <end position="312"/>
    </location>
</feature>
<name>A0ABV6QZ74_9CAUL</name>
<gene>
    <name evidence="3" type="ORF">ACFFGE_02150</name>
</gene>